<keyword evidence="2" id="KW-1185">Reference proteome</keyword>
<evidence type="ECO:0000313" key="1">
    <source>
        <dbReference type="EnsemblPlants" id="AVESA.00010b.r2.5DG0974970.1.CDS"/>
    </source>
</evidence>
<protein>
    <submittedName>
        <fullName evidence="1">Uncharacterized protein</fullName>
    </submittedName>
</protein>
<accession>A0ACD5YH60</accession>
<proteinExistence type="predicted"/>
<dbReference type="Proteomes" id="UP001732700">
    <property type="component" value="Chromosome 5D"/>
</dbReference>
<sequence length="499" mass="56459">MSGPTDVPSVSLGASDAINFYNLRNVDDATKAKKKELQRIREEHIQKKRLRIQDRRLRLQRKKREAREIVDRALKIREKLRQTKPRSEAENKGCEEKPVPTSDVIKEPPDFEWVPYFSDDEFGSVSELKCTSWRVEELTLELARCMVGLESFTDKKFFSCSGTIVESQMGIAYVVTSASLVRLPHQDKLADKLKINVCLPSGKILEGSVANVDFCYNICVVQVPSDLQLPTKRFSADTRVFNFTEGHSKEVVALGRICKPWGLNVALGKLIPRRSQFDCEELLVSSCRISKRGVGGPLMDFDGNMIGMNFYDKEETPFLPGFIVLKCLQHFKDFGKVMRPLHGLRVKTLQEAELTVLEKIYHVVPEVCGVIVEKVEILSPEHSEIKVGDIITHVNGAPFSSAAELGGILLDTCGQHMLETQKLEDCNQMAPVITLKFDVKTQRGRKSEKTTRTINVNKFAPSEKCNRWPLGRAYRLKGDRFNEELNGKDGSIKFFGSFR</sequence>
<organism evidence="1 2">
    <name type="scientific">Avena sativa</name>
    <name type="common">Oat</name>
    <dbReference type="NCBI Taxonomy" id="4498"/>
    <lineage>
        <taxon>Eukaryota</taxon>
        <taxon>Viridiplantae</taxon>
        <taxon>Streptophyta</taxon>
        <taxon>Embryophyta</taxon>
        <taxon>Tracheophyta</taxon>
        <taxon>Spermatophyta</taxon>
        <taxon>Magnoliopsida</taxon>
        <taxon>Liliopsida</taxon>
        <taxon>Poales</taxon>
        <taxon>Poaceae</taxon>
        <taxon>BOP clade</taxon>
        <taxon>Pooideae</taxon>
        <taxon>Poodae</taxon>
        <taxon>Poeae</taxon>
        <taxon>Poeae Chloroplast Group 1 (Aveneae type)</taxon>
        <taxon>Aveninae</taxon>
        <taxon>Avena</taxon>
    </lineage>
</organism>
<reference evidence="1" key="1">
    <citation type="submission" date="2021-05" db="EMBL/GenBank/DDBJ databases">
        <authorList>
            <person name="Scholz U."/>
            <person name="Mascher M."/>
            <person name="Fiebig A."/>
        </authorList>
    </citation>
    <scope>NUCLEOTIDE SEQUENCE [LARGE SCALE GENOMIC DNA]</scope>
</reference>
<reference evidence="1" key="2">
    <citation type="submission" date="2025-09" db="UniProtKB">
        <authorList>
            <consortium name="EnsemblPlants"/>
        </authorList>
    </citation>
    <scope>IDENTIFICATION</scope>
</reference>
<evidence type="ECO:0000313" key="2">
    <source>
        <dbReference type="Proteomes" id="UP001732700"/>
    </source>
</evidence>
<name>A0ACD5YH60_AVESA</name>
<dbReference type="EnsemblPlants" id="AVESA.00010b.r2.5DG0974970.1">
    <property type="protein sequence ID" value="AVESA.00010b.r2.5DG0974970.1.CDS"/>
    <property type="gene ID" value="AVESA.00010b.r2.5DG0974970"/>
</dbReference>